<evidence type="ECO:0000256" key="2">
    <source>
        <dbReference type="SAM" id="Phobius"/>
    </source>
</evidence>
<dbReference type="EMBL" id="JAPFFF010000030">
    <property type="protein sequence ID" value="KAK8845996.1"/>
    <property type="molecule type" value="Genomic_DNA"/>
</dbReference>
<sequence>MLLLYISLISSLPKFTYILANDDNSRKQCKSIDSQVTNYFQDGIYKNTHFTKQEAKEITQSFVRFFCTYGDFDIDEALGKVESETELLLIDVINVYDDEIDFENLKKKMVVHISSSTDFNGFSNNPKEIADSIIAKISNVFQNMLLISYDAHSGSKNSELSTLLSKNSNQNKNLLDSNILKIEGEMKKKVSFLAIFNQKLKFIDDDVDCENLYLYQCNIVKSSEIKPETLLIDPYTYNQMNINLIDVNQFGLIWERQNTLRLSFDSDHVTIQYSESDSPFPDSDCYENLVKVEFSCFRTIGTLSATTRYSLYLTDRFDPENDHLPGINISINEPEKSRFSFTASDKQNIEIRTESWKAGEWDKFNTKPSINIDADTSKYNVIAPNDITVTENYHDNAQRNNRKKMLIIIIVSVCVAVIVIIVVVVVIIKCRNKYNTKIVYINDDQHSKVSLTNEDDAFKDNIDKNEEKELSDEDLEKEKKESNDKINTTNSNNNSANNLNTQSHESLNDSHNAVLYPQQSGDSHPSYPPQYSPADSNPNIPNDAPNSAYTVPF</sequence>
<keyword evidence="3" id="KW-0732">Signal</keyword>
<evidence type="ECO:0000313" key="5">
    <source>
        <dbReference type="Proteomes" id="UP001470230"/>
    </source>
</evidence>
<comment type="caution">
    <text evidence="4">The sequence shown here is derived from an EMBL/GenBank/DDBJ whole genome shotgun (WGS) entry which is preliminary data.</text>
</comment>
<protein>
    <submittedName>
        <fullName evidence="4">Uncharacterized protein</fullName>
    </submittedName>
</protein>
<accession>A0ABR2HEY3</accession>
<evidence type="ECO:0000256" key="3">
    <source>
        <dbReference type="SAM" id="SignalP"/>
    </source>
</evidence>
<feature type="region of interest" description="Disordered" evidence="1">
    <location>
        <begin position="462"/>
        <end position="553"/>
    </location>
</feature>
<evidence type="ECO:0000256" key="1">
    <source>
        <dbReference type="SAM" id="MobiDB-lite"/>
    </source>
</evidence>
<dbReference type="Proteomes" id="UP001470230">
    <property type="component" value="Unassembled WGS sequence"/>
</dbReference>
<reference evidence="4 5" key="1">
    <citation type="submission" date="2024-04" db="EMBL/GenBank/DDBJ databases">
        <title>Tritrichomonas musculus Genome.</title>
        <authorList>
            <person name="Alves-Ferreira E."/>
            <person name="Grigg M."/>
            <person name="Lorenzi H."/>
            <person name="Galac M."/>
        </authorList>
    </citation>
    <scope>NUCLEOTIDE SEQUENCE [LARGE SCALE GENOMIC DNA]</scope>
    <source>
        <strain evidence="4 5">EAF2021</strain>
    </source>
</reference>
<feature type="compositionally biased region" description="Polar residues" evidence="1">
    <location>
        <begin position="533"/>
        <end position="553"/>
    </location>
</feature>
<feature type="signal peptide" evidence="3">
    <location>
        <begin position="1"/>
        <end position="18"/>
    </location>
</feature>
<feature type="transmembrane region" description="Helical" evidence="2">
    <location>
        <begin position="405"/>
        <end position="428"/>
    </location>
</feature>
<name>A0ABR2HEY3_9EUKA</name>
<feature type="compositionally biased region" description="Polar residues" evidence="1">
    <location>
        <begin position="502"/>
        <end position="523"/>
    </location>
</feature>
<feature type="compositionally biased region" description="Low complexity" evidence="1">
    <location>
        <begin position="485"/>
        <end position="501"/>
    </location>
</feature>
<gene>
    <name evidence="4" type="ORF">M9Y10_020940</name>
</gene>
<feature type="chain" id="PRO_5046459878" evidence="3">
    <location>
        <begin position="19"/>
        <end position="553"/>
    </location>
</feature>
<keyword evidence="2" id="KW-0812">Transmembrane</keyword>
<keyword evidence="2" id="KW-0472">Membrane</keyword>
<keyword evidence="5" id="KW-1185">Reference proteome</keyword>
<proteinExistence type="predicted"/>
<organism evidence="4 5">
    <name type="scientific">Tritrichomonas musculus</name>
    <dbReference type="NCBI Taxonomy" id="1915356"/>
    <lineage>
        <taxon>Eukaryota</taxon>
        <taxon>Metamonada</taxon>
        <taxon>Parabasalia</taxon>
        <taxon>Tritrichomonadida</taxon>
        <taxon>Tritrichomonadidae</taxon>
        <taxon>Tritrichomonas</taxon>
    </lineage>
</organism>
<keyword evidence="2" id="KW-1133">Transmembrane helix</keyword>
<evidence type="ECO:0000313" key="4">
    <source>
        <dbReference type="EMBL" id="KAK8845996.1"/>
    </source>
</evidence>